<dbReference type="Proteomes" id="UP001162156">
    <property type="component" value="Unassembled WGS sequence"/>
</dbReference>
<protein>
    <submittedName>
        <fullName evidence="1">Uncharacterized protein</fullName>
    </submittedName>
</protein>
<accession>A0AAV8Y5B5</accession>
<organism evidence="1 2">
    <name type="scientific">Rhamnusium bicolor</name>
    <dbReference type="NCBI Taxonomy" id="1586634"/>
    <lineage>
        <taxon>Eukaryota</taxon>
        <taxon>Metazoa</taxon>
        <taxon>Ecdysozoa</taxon>
        <taxon>Arthropoda</taxon>
        <taxon>Hexapoda</taxon>
        <taxon>Insecta</taxon>
        <taxon>Pterygota</taxon>
        <taxon>Neoptera</taxon>
        <taxon>Endopterygota</taxon>
        <taxon>Coleoptera</taxon>
        <taxon>Polyphaga</taxon>
        <taxon>Cucujiformia</taxon>
        <taxon>Chrysomeloidea</taxon>
        <taxon>Cerambycidae</taxon>
        <taxon>Lepturinae</taxon>
        <taxon>Rhagiini</taxon>
        <taxon>Rhamnusium</taxon>
    </lineage>
</organism>
<dbReference type="AlphaFoldDB" id="A0AAV8Y5B5"/>
<reference evidence="1" key="1">
    <citation type="journal article" date="2023" name="Insect Mol. Biol.">
        <title>Genome sequencing provides insights into the evolution of gene families encoding plant cell wall-degrading enzymes in longhorned beetles.</title>
        <authorList>
            <person name="Shin N.R."/>
            <person name="Okamura Y."/>
            <person name="Kirsch R."/>
            <person name="Pauchet Y."/>
        </authorList>
    </citation>
    <scope>NUCLEOTIDE SEQUENCE</scope>
    <source>
        <strain evidence="1">RBIC_L_NR</strain>
    </source>
</reference>
<keyword evidence="2" id="KW-1185">Reference proteome</keyword>
<evidence type="ECO:0000313" key="1">
    <source>
        <dbReference type="EMBL" id="KAJ8946148.1"/>
    </source>
</evidence>
<sequence>MEPEDKIIEKIEKHPDLKNIADPMPPFESVEQRLIHLSEKKLHPLYRRYLAMPPRKPPKITYPKFQYKSRSGPVTDEEIPAHLKLTRDNLNKKKYLF</sequence>
<gene>
    <name evidence="1" type="ORF">NQ314_008970</name>
</gene>
<dbReference type="EMBL" id="JANEYF010002463">
    <property type="protein sequence ID" value="KAJ8946148.1"/>
    <property type="molecule type" value="Genomic_DNA"/>
</dbReference>
<comment type="caution">
    <text evidence="1">The sequence shown here is derived from an EMBL/GenBank/DDBJ whole genome shotgun (WGS) entry which is preliminary data.</text>
</comment>
<evidence type="ECO:0000313" key="2">
    <source>
        <dbReference type="Proteomes" id="UP001162156"/>
    </source>
</evidence>
<proteinExistence type="predicted"/>
<name>A0AAV8Y5B5_9CUCU</name>